<dbReference type="Pfam" id="PF00005">
    <property type="entry name" value="ABC_tran"/>
    <property type="match status" value="1"/>
</dbReference>
<keyword evidence="2" id="KW-0547">Nucleotide-binding</keyword>
<accession>A0A3E0AAH4</accession>
<dbReference type="AlphaFoldDB" id="A0A3E0AAH4"/>
<dbReference type="CDD" id="cd03214">
    <property type="entry name" value="ABC_Iron-Siderophores_B12_Hemin"/>
    <property type="match status" value="1"/>
</dbReference>
<evidence type="ECO:0000259" key="5">
    <source>
        <dbReference type="PROSITE" id="PS50893"/>
    </source>
</evidence>
<dbReference type="GO" id="GO:0016887">
    <property type="term" value="F:ATP hydrolysis activity"/>
    <property type="evidence" value="ECO:0007669"/>
    <property type="project" value="InterPro"/>
</dbReference>
<evidence type="ECO:0000313" key="6">
    <source>
        <dbReference type="EMBL" id="REG08483.1"/>
    </source>
</evidence>
<keyword evidence="3 6" id="KW-0067">ATP-binding</keyword>
<dbReference type="SMART" id="SM00382">
    <property type="entry name" value="AAA"/>
    <property type="match status" value="1"/>
</dbReference>
<feature type="domain" description="ABC transporter" evidence="5">
    <location>
        <begin position="1"/>
        <end position="237"/>
    </location>
</feature>
<organism evidence="6 7">
    <name type="scientific">Pelolinea submarina</name>
    <dbReference type="NCBI Taxonomy" id="913107"/>
    <lineage>
        <taxon>Bacteria</taxon>
        <taxon>Bacillati</taxon>
        <taxon>Chloroflexota</taxon>
        <taxon>Anaerolineae</taxon>
        <taxon>Anaerolineales</taxon>
        <taxon>Anaerolineaceae</taxon>
        <taxon>Pelolinea</taxon>
    </lineage>
</organism>
<dbReference type="Gene3D" id="3.40.50.300">
    <property type="entry name" value="P-loop containing nucleotide triphosphate hydrolases"/>
    <property type="match status" value="1"/>
</dbReference>
<name>A0A3E0AAH4_9CHLR</name>
<dbReference type="PROSITE" id="PS00211">
    <property type="entry name" value="ABC_TRANSPORTER_1"/>
    <property type="match status" value="1"/>
</dbReference>
<protein>
    <submittedName>
        <fullName evidence="6">Iron complex transport system ATP-binding protein</fullName>
    </submittedName>
</protein>
<evidence type="ECO:0000256" key="4">
    <source>
        <dbReference type="ARBA" id="ARBA00022967"/>
    </source>
</evidence>
<keyword evidence="7" id="KW-1185">Reference proteome</keyword>
<proteinExistence type="predicted"/>
<keyword evidence="4" id="KW-1278">Translocase</keyword>
<comment type="caution">
    <text evidence="6">The sequence shown here is derived from an EMBL/GenBank/DDBJ whole genome shotgun (WGS) entry which is preliminary data.</text>
</comment>
<dbReference type="PROSITE" id="PS50893">
    <property type="entry name" value="ABC_TRANSPORTER_2"/>
    <property type="match status" value="1"/>
</dbReference>
<dbReference type="EMBL" id="QUMS01000002">
    <property type="protein sequence ID" value="REG08483.1"/>
    <property type="molecule type" value="Genomic_DNA"/>
</dbReference>
<gene>
    <name evidence="6" type="ORF">DFR64_1850</name>
</gene>
<dbReference type="InterPro" id="IPR017871">
    <property type="entry name" value="ABC_transporter-like_CS"/>
</dbReference>
<reference evidence="6 7" key="1">
    <citation type="submission" date="2018-08" db="EMBL/GenBank/DDBJ databases">
        <title>Genomic Encyclopedia of Type Strains, Phase IV (KMG-IV): sequencing the most valuable type-strain genomes for metagenomic binning, comparative biology and taxonomic classification.</title>
        <authorList>
            <person name="Goeker M."/>
        </authorList>
    </citation>
    <scope>NUCLEOTIDE SEQUENCE [LARGE SCALE GENOMIC DNA]</scope>
    <source>
        <strain evidence="6 7">DSM 23923</strain>
    </source>
</reference>
<keyword evidence="1" id="KW-0813">Transport</keyword>
<dbReference type="InterPro" id="IPR027417">
    <property type="entry name" value="P-loop_NTPase"/>
</dbReference>
<evidence type="ECO:0000256" key="1">
    <source>
        <dbReference type="ARBA" id="ARBA00022448"/>
    </source>
</evidence>
<sequence length="254" mass="27670">MRTAIEKAGYASEPVLRDIRFELPPGRLLAVIGPNGCGKTTLIRAISGVLPNVQGECHINGTDLLRADETARARLLAVVPQSTYIPPAFTVEEVVLMGRTPHLNWLGTLSARDTEIAHEAMRLTDVEGFAGRWCSQLSAGERQRVILARALAQDTPVLMMDEPTSHLDLRYQIEFLEITKTLASQQDKTILIALHDLNLAARFGDTVMAMKDGRVAASGSAAEVLTPEHIQDIYGLPVEVFQSPGKQGTIILPV</sequence>
<dbReference type="PANTHER" id="PTHR42794">
    <property type="entry name" value="HEMIN IMPORT ATP-BINDING PROTEIN HMUV"/>
    <property type="match status" value="1"/>
</dbReference>
<dbReference type="PANTHER" id="PTHR42794:SF1">
    <property type="entry name" value="HEMIN IMPORT ATP-BINDING PROTEIN HMUV"/>
    <property type="match status" value="1"/>
</dbReference>
<dbReference type="FunFam" id="3.40.50.300:FF:000134">
    <property type="entry name" value="Iron-enterobactin ABC transporter ATP-binding protein"/>
    <property type="match status" value="1"/>
</dbReference>
<dbReference type="SUPFAM" id="SSF52540">
    <property type="entry name" value="P-loop containing nucleoside triphosphate hydrolases"/>
    <property type="match status" value="1"/>
</dbReference>
<evidence type="ECO:0000313" key="7">
    <source>
        <dbReference type="Proteomes" id="UP000256388"/>
    </source>
</evidence>
<dbReference type="InterPro" id="IPR003439">
    <property type="entry name" value="ABC_transporter-like_ATP-bd"/>
</dbReference>
<evidence type="ECO:0000256" key="3">
    <source>
        <dbReference type="ARBA" id="ARBA00022840"/>
    </source>
</evidence>
<dbReference type="GO" id="GO:0005524">
    <property type="term" value="F:ATP binding"/>
    <property type="evidence" value="ECO:0007669"/>
    <property type="project" value="UniProtKB-KW"/>
</dbReference>
<dbReference type="Proteomes" id="UP000256388">
    <property type="component" value="Unassembled WGS sequence"/>
</dbReference>
<dbReference type="InterPro" id="IPR003593">
    <property type="entry name" value="AAA+_ATPase"/>
</dbReference>
<evidence type="ECO:0000256" key="2">
    <source>
        <dbReference type="ARBA" id="ARBA00022741"/>
    </source>
</evidence>